<accession>A0ACB8TGS2</accession>
<evidence type="ECO:0000313" key="2">
    <source>
        <dbReference type="Proteomes" id="UP000814140"/>
    </source>
</evidence>
<evidence type="ECO:0000313" key="1">
    <source>
        <dbReference type="EMBL" id="KAI0067599.1"/>
    </source>
</evidence>
<sequence length="243" mass="27084">MKGAQGYRRSPAVTLLLRSSMNSAFSRLRSLLLRFRSSHTINANELPQPFYEAPAPWWSRATWVFIAADLITTSSMSELTWRRWTRPADATEKAQGVTDPVLRPVWERAGLVVGHVTFGIGFAVALFVGRSRVVRRLYLLNPPPTSPKAPQQLFIQGAHNRDTRGVVAPFKSTRISPGRDDSEVVLRVDGMRGHWWVGLTRAKIDGHEMGKAPAREAFLRVWGIRKGSPVSSAWVGGPVVHNL</sequence>
<dbReference type="Proteomes" id="UP000814140">
    <property type="component" value="Unassembled WGS sequence"/>
</dbReference>
<keyword evidence="2" id="KW-1185">Reference proteome</keyword>
<dbReference type="EMBL" id="MU277189">
    <property type="protein sequence ID" value="KAI0067599.1"/>
    <property type="molecule type" value="Genomic_DNA"/>
</dbReference>
<proteinExistence type="predicted"/>
<reference evidence="1" key="1">
    <citation type="submission" date="2021-03" db="EMBL/GenBank/DDBJ databases">
        <authorList>
            <consortium name="DOE Joint Genome Institute"/>
            <person name="Ahrendt S."/>
            <person name="Looney B.P."/>
            <person name="Miyauchi S."/>
            <person name="Morin E."/>
            <person name="Drula E."/>
            <person name="Courty P.E."/>
            <person name="Chicoki N."/>
            <person name="Fauchery L."/>
            <person name="Kohler A."/>
            <person name="Kuo A."/>
            <person name="Labutti K."/>
            <person name="Pangilinan J."/>
            <person name="Lipzen A."/>
            <person name="Riley R."/>
            <person name="Andreopoulos W."/>
            <person name="He G."/>
            <person name="Johnson J."/>
            <person name="Barry K.W."/>
            <person name="Grigoriev I.V."/>
            <person name="Nagy L."/>
            <person name="Hibbett D."/>
            <person name="Henrissat B."/>
            <person name="Matheny P.B."/>
            <person name="Labbe J."/>
            <person name="Martin F."/>
        </authorList>
    </citation>
    <scope>NUCLEOTIDE SEQUENCE</scope>
    <source>
        <strain evidence="1">HHB10654</strain>
    </source>
</reference>
<comment type="caution">
    <text evidence="1">The sequence shown here is derived from an EMBL/GenBank/DDBJ whole genome shotgun (WGS) entry which is preliminary data.</text>
</comment>
<protein>
    <submittedName>
        <fullName evidence="1">Uncharacterized protein</fullName>
    </submittedName>
</protein>
<name>A0ACB8TGS2_9AGAM</name>
<organism evidence="1 2">
    <name type="scientific">Artomyces pyxidatus</name>
    <dbReference type="NCBI Taxonomy" id="48021"/>
    <lineage>
        <taxon>Eukaryota</taxon>
        <taxon>Fungi</taxon>
        <taxon>Dikarya</taxon>
        <taxon>Basidiomycota</taxon>
        <taxon>Agaricomycotina</taxon>
        <taxon>Agaricomycetes</taxon>
        <taxon>Russulales</taxon>
        <taxon>Auriscalpiaceae</taxon>
        <taxon>Artomyces</taxon>
    </lineage>
</organism>
<reference evidence="1" key="2">
    <citation type="journal article" date="2022" name="New Phytol.">
        <title>Evolutionary transition to the ectomycorrhizal habit in the genomes of a hyperdiverse lineage of mushroom-forming fungi.</title>
        <authorList>
            <person name="Looney B."/>
            <person name="Miyauchi S."/>
            <person name="Morin E."/>
            <person name="Drula E."/>
            <person name="Courty P.E."/>
            <person name="Kohler A."/>
            <person name="Kuo A."/>
            <person name="LaButti K."/>
            <person name="Pangilinan J."/>
            <person name="Lipzen A."/>
            <person name="Riley R."/>
            <person name="Andreopoulos W."/>
            <person name="He G."/>
            <person name="Johnson J."/>
            <person name="Nolan M."/>
            <person name="Tritt A."/>
            <person name="Barry K.W."/>
            <person name="Grigoriev I.V."/>
            <person name="Nagy L.G."/>
            <person name="Hibbett D."/>
            <person name="Henrissat B."/>
            <person name="Matheny P.B."/>
            <person name="Labbe J."/>
            <person name="Martin F.M."/>
        </authorList>
    </citation>
    <scope>NUCLEOTIDE SEQUENCE</scope>
    <source>
        <strain evidence="1">HHB10654</strain>
    </source>
</reference>
<gene>
    <name evidence="1" type="ORF">BV25DRAFT_837714</name>
</gene>